<evidence type="ECO:0000313" key="9">
    <source>
        <dbReference type="EMBL" id="OMP67248.1"/>
    </source>
</evidence>
<dbReference type="Gene3D" id="3.50.50.60">
    <property type="entry name" value="FAD/NAD(P)-binding domain"/>
    <property type="match status" value="2"/>
</dbReference>
<feature type="domain" description="Pyridine nucleotide-disulphide oxidoreductase dimerisation" evidence="7">
    <location>
        <begin position="324"/>
        <end position="425"/>
    </location>
</feature>
<evidence type="ECO:0000259" key="8">
    <source>
        <dbReference type="Pfam" id="PF07992"/>
    </source>
</evidence>
<dbReference type="PRINTS" id="PR00411">
    <property type="entry name" value="PNDRDTASEI"/>
</dbReference>
<dbReference type="InterPro" id="IPR016156">
    <property type="entry name" value="FAD/NAD-linked_Rdtase_dimer_sf"/>
</dbReference>
<evidence type="ECO:0000259" key="7">
    <source>
        <dbReference type="Pfam" id="PF02852"/>
    </source>
</evidence>
<protein>
    <submittedName>
        <fullName evidence="9">NADH dehydrogenase</fullName>
    </submittedName>
</protein>
<keyword evidence="6" id="KW-0676">Redox-active center</keyword>
<dbReference type="InterPro" id="IPR004099">
    <property type="entry name" value="Pyr_nucl-diS_OxRdtase_dimer"/>
</dbReference>
<dbReference type="RefSeq" id="WP_076765020.1">
    <property type="nucleotide sequence ID" value="NZ_MSFI01000011.1"/>
</dbReference>
<name>A0A1V2A8C7_9BACI</name>
<dbReference type="AlphaFoldDB" id="A0A1V2A8C7"/>
<dbReference type="InterPro" id="IPR023753">
    <property type="entry name" value="FAD/NAD-binding_dom"/>
</dbReference>
<reference evidence="9 10" key="1">
    <citation type="submission" date="2016-12" db="EMBL/GenBank/DDBJ databases">
        <title>Domibacillus sp. SAB 38T whole genome sequencing.</title>
        <authorList>
            <person name="Verma A."/>
            <person name="Ojha A.K."/>
            <person name="Krishnamurthi S."/>
        </authorList>
    </citation>
    <scope>NUCLEOTIDE SEQUENCE [LARGE SCALE GENOMIC DNA]</scope>
    <source>
        <strain evidence="9 10">SAB 38</strain>
    </source>
</reference>
<comment type="similarity">
    <text evidence="2">Belongs to the class-III pyridine nucleotide-disulfide oxidoreductase family.</text>
</comment>
<evidence type="ECO:0000256" key="3">
    <source>
        <dbReference type="ARBA" id="ARBA00022630"/>
    </source>
</evidence>
<dbReference type="InterPro" id="IPR036188">
    <property type="entry name" value="FAD/NAD-bd_sf"/>
</dbReference>
<dbReference type="GO" id="GO:0016491">
    <property type="term" value="F:oxidoreductase activity"/>
    <property type="evidence" value="ECO:0007669"/>
    <property type="project" value="UniProtKB-KW"/>
</dbReference>
<proteinExistence type="inferred from homology"/>
<dbReference type="STRING" id="1714355.BTO28_07920"/>
<organism evidence="9 10">
    <name type="scientific">Domibacillus epiphyticus</name>
    <dbReference type="NCBI Taxonomy" id="1714355"/>
    <lineage>
        <taxon>Bacteria</taxon>
        <taxon>Bacillati</taxon>
        <taxon>Bacillota</taxon>
        <taxon>Bacilli</taxon>
        <taxon>Bacillales</taxon>
        <taxon>Bacillaceae</taxon>
        <taxon>Domibacillus</taxon>
    </lineage>
</organism>
<dbReference type="SUPFAM" id="SSF51905">
    <property type="entry name" value="FAD/NAD(P)-binding domain"/>
    <property type="match status" value="2"/>
</dbReference>
<evidence type="ECO:0000256" key="1">
    <source>
        <dbReference type="ARBA" id="ARBA00001974"/>
    </source>
</evidence>
<comment type="caution">
    <text evidence="9">The sequence shown here is derived from an EMBL/GenBank/DDBJ whole genome shotgun (WGS) entry which is preliminary data.</text>
</comment>
<keyword evidence="10" id="KW-1185">Reference proteome</keyword>
<dbReference type="Pfam" id="PF07992">
    <property type="entry name" value="Pyr_redox_2"/>
    <property type="match status" value="1"/>
</dbReference>
<sequence>MRYVIIGGDAAGMSAAMQIVRNDDQAEITVLEKGSIYSYGQCGLPYVVGGLIESTEKLIARKVETFRSKYGIDARILHEATSVNPQERIVTGTNHENGQPFEVPYDKLLIATGGSPLLPLWKGVTAENIHVVKTIPDTVRLLNDLRDDVEEVVIIGAGYIGLELAENIHRLKKKIRIIQRGSQIASMFDPDMAELLQLEAERNGVIVTLNEEVQAIEDGQVKTNGNTYKADLIIVSVGIRPNTAFLKQTGIRMLENGAIVVNDKLETSIPGIYAAGDCATHFHIVKQKPDYIPLGTTANKQGRIAGLNMAGKLRTFKGVAGTSVIKFFDLIAASTGLTETQLNKSGIPYKTSSIQTTNKAGYYPDAEPLHLKLLYHRDTGRLLGGQAIGKSGAEKRIDVLAAALFNRMTIEELEDLDLSYSPPVNGVWDPLQQAARRAK</sequence>
<dbReference type="PRINTS" id="PR00368">
    <property type="entry name" value="FADPNR"/>
</dbReference>
<dbReference type="Pfam" id="PF02852">
    <property type="entry name" value="Pyr_redox_dim"/>
    <property type="match status" value="1"/>
</dbReference>
<keyword evidence="3" id="KW-0285">Flavoprotein</keyword>
<evidence type="ECO:0000313" key="10">
    <source>
        <dbReference type="Proteomes" id="UP000188613"/>
    </source>
</evidence>
<dbReference type="EMBL" id="MSFI01000011">
    <property type="protein sequence ID" value="OMP67248.1"/>
    <property type="molecule type" value="Genomic_DNA"/>
</dbReference>
<dbReference type="PANTHER" id="PTHR43429:SF1">
    <property type="entry name" value="NAD(P)H SULFUR OXIDOREDUCTASE (COA-DEPENDENT)"/>
    <property type="match status" value="1"/>
</dbReference>
<keyword evidence="4" id="KW-0274">FAD</keyword>
<dbReference type="SUPFAM" id="SSF55424">
    <property type="entry name" value="FAD/NAD-linked reductases, dimerisation (C-terminal) domain"/>
    <property type="match status" value="1"/>
</dbReference>
<evidence type="ECO:0000256" key="4">
    <source>
        <dbReference type="ARBA" id="ARBA00022827"/>
    </source>
</evidence>
<evidence type="ECO:0000256" key="2">
    <source>
        <dbReference type="ARBA" id="ARBA00009130"/>
    </source>
</evidence>
<comment type="cofactor">
    <cofactor evidence="1">
        <name>FAD</name>
        <dbReference type="ChEBI" id="CHEBI:57692"/>
    </cofactor>
</comment>
<keyword evidence="5" id="KW-0560">Oxidoreductase</keyword>
<evidence type="ECO:0000256" key="5">
    <source>
        <dbReference type="ARBA" id="ARBA00023002"/>
    </source>
</evidence>
<dbReference type="Proteomes" id="UP000188613">
    <property type="component" value="Unassembled WGS sequence"/>
</dbReference>
<gene>
    <name evidence="9" type="ORF">BTO28_07920</name>
</gene>
<feature type="domain" description="FAD/NAD(P)-binding" evidence="8">
    <location>
        <begin position="2"/>
        <end position="301"/>
    </location>
</feature>
<accession>A0A1V2A8C7</accession>
<evidence type="ECO:0000256" key="6">
    <source>
        <dbReference type="ARBA" id="ARBA00023284"/>
    </source>
</evidence>
<dbReference type="OrthoDB" id="9802028at2"/>
<dbReference type="PANTHER" id="PTHR43429">
    <property type="entry name" value="PYRIDINE NUCLEOTIDE-DISULFIDE OXIDOREDUCTASE DOMAIN-CONTAINING"/>
    <property type="match status" value="1"/>
</dbReference>
<dbReference type="InterPro" id="IPR050260">
    <property type="entry name" value="FAD-bd_OxRdtase"/>
</dbReference>